<evidence type="ECO:0000256" key="4">
    <source>
        <dbReference type="ARBA" id="ARBA00023125"/>
    </source>
</evidence>
<evidence type="ECO:0000313" key="8">
    <source>
        <dbReference type="Proteomes" id="UP000005426"/>
    </source>
</evidence>
<name>G9NMY9_HYPAI</name>
<evidence type="ECO:0000313" key="7">
    <source>
        <dbReference type="EMBL" id="EHK48267.1"/>
    </source>
</evidence>
<evidence type="ECO:0000256" key="6">
    <source>
        <dbReference type="ARBA" id="ARBA00023242"/>
    </source>
</evidence>
<protein>
    <submittedName>
        <fullName evidence="7">Uncharacterized protein</fullName>
    </submittedName>
</protein>
<evidence type="ECO:0000256" key="3">
    <source>
        <dbReference type="ARBA" id="ARBA00023015"/>
    </source>
</evidence>
<keyword evidence="1" id="KW-0479">Metal-binding</keyword>
<gene>
    <name evidence="7" type="ORF">TRIATDRAFT_306005</name>
</gene>
<keyword evidence="8" id="KW-1185">Reference proteome</keyword>
<keyword evidence="3" id="KW-0805">Transcription regulation</keyword>
<keyword evidence="2" id="KW-0862">Zinc</keyword>
<keyword evidence="6" id="KW-0539">Nucleus</keyword>
<evidence type="ECO:0000256" key="5">
    <source>
        <dbReference type="ARBA" id="ARBA00023163"/>
    </source>
</evidence>
<organism evidence="7 8">
    <name type="scientific">Hypocrea atroviridis (strain ATCC 20476 / IMI 206040)</name>
    <name type="common">Trichoderma atroviride</name>
    <dbReference type="NCBI Taxonomy" id="452589"/>
    <lineage>
        <taxon>Eukaryota</taxon>
        <taxon>Fungi</taxon>
        <taxon>Dikarya</taxon>
        <taxon>Ascomycota</taxon>
        <taxon>Pezizomycotina</taxon>
        <taxon>Sordariomycetes</taxon>
        <taxon>Hypocreomycetidae</taxon>
        <taxon>Hypocreales</taxon>
        <taxon>Hypocreaceae</taxon>
        <taxon>Trichoderma</taxon>
    </lineage>
</organism>
<proteinExistence type="predicted"/>
<dbReference type="AlphaFoldDB" id="G9NMY9"/>
<dbReference type="PANTHER" id="PTHR31779:SF5">
    <property type="entry name" value="ZN(II)2CYS6 TRANSCRIPTION FACTOR (EUROFUNG)"/>
    <property type="match status" value="1"/>
</dbReference>
<dbReference type="Proteomes" id="UP000005426">
    <property type="component" value="Unassembled WGS sequence"/>
</dbReference>
<dbReference type="HOGENOM" id="CLU_1886041_0_0_1"/>
<dbReference type="GeneID" id="25782648"/>
<dbReference type="RefSeq" id="XP_013946427.1">
    <property type="nucleotide sequence ID" value="XM_014090952.1"/>
</dbReference>
<dbReference type="GO" id="GO:0046872">
    <property type="term" value="F:metal ion binding"/>
    <property type="evidence" value="ECO:0007669"/>
    <property type="project" value="UniProtKB-KW"/>
</dbReference>
<evidence type="ECO:0000256" key="1">
    <source>
        <dbReference type="ARBA" id="ARBA00022723"/>
    </source>
</evidence>
<comment type="caution">
    <text evidence="7">The sequence shown here is derived from an EMBL/GenBank/DDBJ whole genome shotgun (WGS) entry which is preliminary data.</text>
</comment>
<dbReference type="GO" id="GO:0009410">
    <property type="term" value="P:response to xenobiotic stimulus"/>
    <property type="evidence" value="ECO:0007669"/>
    <property type="project" value="TreeGrafter"/>
</dbReference>
<sequence length="135" mass="15139">MAENNYPWHHVASLSFYTIRTPLAIDTEASLSLIVAAMETFQVVARKYQTSLMKEAIDIIRILLYPHRKRRSVNVSILSQALTVSLSTSKTSSGSPYTSLCDQLDNEESTTIMGCLADFPNLQNMRFADMFPGLM</sequence>
<dbReference type="GO" id="GO:0003677">
    <property type="term" value="F:DNA binding"/>
    <property type="evidence" value="ECO:0007669"/>
    <property type="project" value="UniProtKB-KW"/>
</dbReference>
<dbReference type="OrthoDB" id="9986881at2759"/>
<keyword evidence="5" id="KW-0804">Transcription</keyword>
<evidence type="ECO:0000256" key="2">
    <source>
        <dbReference type="ARBA" id="ARBA00022833"/>
    </source>
</evidence>
<dbReference type="EMBL" id="ABDG02000019">
    <property type="protein sequence ID" value="EHK48267.1"/>
    <property type="molecule type" value="Genomic_DNA"/>
</dbReference>
<dbReference type="GO" id="GO:0003700">
    <property type="term" value="F:DNA-binding transcription factor activity"/>
    <property type="evidence" value="ECO:0007669"/>
    <property type="project" value="TreeGrafter"/>
</dbReference>
<reference evidence="7 8" key="1">
    <citation type="journal article" date="2011" name="Genome Biol.">
        <title>Comparative genome sequence analysis underscores mycoparasitism as the ancestral life style of Trichoderma.</title>
        <authorList>
            <person name="Kubicek C.P."/>
            <person name="Herrera-Estrella A."/>
            <person name="Seidl-Seiboth V."/>
            <person name="Martinez D.A."/>
            <person name="Druzhinina I.S."/>
            <person name="Thon M."/>
            <person name="Zeilinger S."/>
            <person name="Casas-Flores S."/>
            <person name="Horwitz B.A."/>
            <person name="Mukherjee P.K."/>
            <person name="Mukherjee M."/>
            <person name="Kredics L."/>
            <person name="Alcaraz L.D."/>
            <person name="Aerts A."/>
            <person name="Antal Z."/>
            <person name="Atanasova L."/>
            <person name="Cervantes-Badillo M.G."/>
            <person name="Challacombe J."/>
            <person name="Chertkov O."/>
            <person name="McCluskey K."/>
            <person name="Coulpier F."/>
            <person name="Deshpande N."/>
            <person name="von Doehren H."/>
            <person name="Ebbole D.J."/>
            <person name="Esquivel-Naranjo E.U."/>
            <person name="Fekete E."/>
            <person name="Flipphi M."/>
            <person name="Glaser F."/>
            <person name="Gomez-Rodriguez E.Y."/>
            <person name="Gruber S."/>
            <person name="Han C."/>
            <person name="Henrissat B."/>
            <person name="Hermosa R."/>
            <person name="Hernandez-Onate M."/>
            <person name="Karaffa L."/>
            <person name="Kosti I."/>
            <person name="Le Crom S."/>
            <person name="Lindquist E."/>
            <person name="Lucas S."/>
            <person name="Luebeck M."/>
            <person name="Luebeck P.S."/>
            <person name="Margeot A."/>
            <person name="Metz B."/>
            <person name="Misra M."/>
            <person name="Nevalainen H."/>
            <person name="Omann M."/>
            <person name="Packer N."/>
            <person name="Perrone G."/>
            <person name="Uresti-Rivera E.E."/>
            <person name="Salamov A."/>
            <person name="Schmoll M."/>
            <person name="Seiboth B."/>
            <person name="Shapiro H."/>
            <person name="Sukno S."/>
            <person name="Tamayo-Ramos J.A."/>
            <person name="Tisch D."/>
            <person name="Wiest A."/>
            <person name="Wilkinson H.H."/>
            <person name="Zhang M."/>
            <person name="Coutinho P.M."/>
            <person name="Kenerley C.M."/>
            <person name="Monte E."/>
            <person name="Baker S.E."/>
            <person name="Grigoriev I.V."/>
        </authorList>
    </citation>
    <scope>NUCLEOTIDE SEQUENCE [LARGE SCALE GENOMIC DNA]</scope>
    <source>
        <strain evidence="8">ATCC 20476 / IMI 206040</strain>
    </source>
</reference>
<accession>G9NMY9</accession>
<dbReference type="KEGG" id="tatv:25782648"/>
<dbReference type="PANTHER" id="PTHR31779">
    <property type="entry name" value="2-NITROPROPANE DIOXYGENASE FAMILY, PUTATIVE (AFU_ORTHOLOGUE AFUA_2G17430)-RELATED"/>
    <property type="match status" value="1"/>
</dbReference>
<dbReference type="InterPro" id="IPR052478">
    <property type="entry name" value="Metabolite_Synth_Reg"/>
</dbReference>
<keyword evidence="4" id="KW-0238">DNA-binding</keyword>